<dbReference type="PIRSF" id="PIRSF006648">
    <property type="entry name" value="DrrB"/>
    <property type="match status" value="1"/>
</dbReference>
<dbReference type="InterPro" id="IPR000412">
    <property type="entry name" value="ABC_2_transport"/>
</dbReference>
<dbReference type="GO" id="GO:0140359">
    <property type="term" value="F:ABC-type transporter activity"/>
    <property type="evidence" value="ECO:0007669"/>
    <property type="project" value="InterPro"/>
</dbReference>
<dbReference type="EMBL" id="CAEZVE010000006">
    <property type="protein sequence ID" value="CAB4614477.1"/>
    <property type="molecule type" value="Genomic_DNA"/>
</dbReference>
<feature type="transmembrane region" description="Helical" evidence="5">
    <location>
        <begin position="253"/>
        <end position="273"/>
    </location>
</feature>
<evidence type="ECO:0000256" key="2">
    <source>
        <dbReference type="ARBA" id="ARBA00022692"/>
    </source>
</evidence>
<proteinExistence type="predicted"/>
<keyword evidence="4 5" id="KW-0472">Membrane</keyword>
<name>A0A6J6HMU3_9ZZZZ</name>
<accession>A0A6J6HMU3</accession>
<feature type="transmembrane region" description="Helical" evidence="5">
    <location>
        <begin position="145"/>
        <end position="163"/>
    </location>
</feature>
<comment type="subcellular location">
    <subcellularLocation>
        <location evidence="1">Membrane</location>
        <topology evidence="1">Multi-pass membrane protein</topology>
    </subcellularLocation>
</comment>
<organism evidence="7">
    <name type="scientific">freshwater metagenome</name>
    <dbReference type="NCBI Taxonomy" id="449393"/>
    <lineage>
        <taxon>unclassified sequences</taxon>
        <taxon>metagenomes</taxon>
        <taxon>ecological metagenomes</taxon>
    </lineage>
</organism>
<keyword evidence="2 5" id="KW-0812">Transmembrane</keyword>
<dbReference type="PROSITE" id="PS51012">
    <property type="entry name" value="ABC_TM2"/>
    <property type="match status" value="1"/>
</dbReference>
<feature type="transmembrane region" description="Helical" evidence="5">
    <location>
        <begin position="85"/>
        <end position="104"/>
    </location>
</feature>
<feature type="transmembrane region" description="Helical" evidence="5">
    <location>
        <begin position="200"/>
        <end position="218"/>
    </location>
</feature>
<gene>
    <name evidence="7" type="ORF">UFOPK1931_00081</name>
</gene>
<dbReference type="Pfam" id="PF01061">
    <property type="entry name" value="ABC2_membrane"/>
    <property type="match status" value="1"/>
</dbReference>
<sequence length="281" mass="30415">MSMLNAGLDSAIAIAERRNKKLGSSVYAGRSSSVIERAFLALKSSTWFIVLSGFVEPVFYLLAFGYGIGNLIGVVTSPDGTEVPYAAFIAPALLATSAMNGAIYDSTWNVFFKMHHARLYQGMLSTSLGPVDVALGEIGWALLRGLTYALGFFAIAAPLGLILSPWGILAIPAAVLIAFGFASVGMGITSYLKSFQQLNWVNFVLLPMFMFSGTFYPLSVYPESVQFVVQLLPLWHAVELIRGLTLGALSVQMLAHVAYFVVMVALGLVFTTVRLRSLFMK</sequence>
<feature type="transmembrane region" description="Helical" evidence="5">
    <location>
        <begin position="47"/>
        <end position="73"/>
    </location>
</feature>
<evidence type="ECO:0000256" key="5">
    <source>
        <dbReference type="SAM" id="Phobius"/>
    </source>
</evidence>
<dbReference type="PRINTS" id="PR00164">
    <property type="entry name" value="ABC2TRNSPORT"/>
</dbReference>
<dbReference type="InterPro" id="IPR051784">
    <property type="entry name" value="Nod_factor_ABC_transporter"/>
</dbReference>
<evidence type="ECO:0000259" key="6">
    <source>
        <dbReference type="PROSITE" id="PS51012"/>
    </source>
</evidence>
<dbReference type="GO" id="GO:0043190">
    <property type="term" value="C:ATP-binding cassette (ABC) transporter complex"/>
    <property type="evidence" value="ECO:0007669"/>
    <property type="project" value="InterPro"/>
</dbReference>
<evidence type="ECO:0000256" key="3">
    <source>
        <dbReference type="ARBA" id="ARBA00022989"/>
    </source>
</evidence>
<dbReference type="PANTHER" id="PTHR43229:SF2">
    <property type="entry name" value="NODULATION PROTEIN J"/>
    <property type="match status" value="1"/>
</dbReference>
<keyword evidence="3 5" id="KW-1133">Transmembrane helix</keyword>
<evidence type="ECO:0000256" key="4">
    <source>
        <dbReference type="ARBA" id="ARBA00023136"/>
    </source>
</evidence>
<feature type="domain" description="ABC transmembrane type-2" evidence="6">
    <location>
        <begin position="48"/>
        <end position="278"/>
    </location>
</feature>
<evidence type="ECO:0000256" key="1">
    <source>
        <dbReference type="ARBA" id="ARBA00004141"/>
    </source>
</evidence>
<protein>
    <submittedName>
        <fullName evidence="7">Unannotated protein</fullName>
    </submittedName>
</protein>
<dbReference type="InterPro" id="IPR013525">
    <property type="entry name" value="ABC2_TM"/>
</dbReference>
<reference evidence="7" key="1">
    <citation type="submission" date="2020-05" db="EMBL/GenBank/DDBJ databases">
        <authorList>
            <person name="Chiriac C."/>
            <person name="Salcher M."/>
            <person name="Ghai R."/>
            <person name="Kavagutti S V."/>
        </authorList>
    </citation>
    <scope>NUCLEOTIDE SEQUENCE</scope>
</reference>
<feature type="transmembrane region" description="Helical" evidence="5">
    <location>
        <begin position="169"/>
        <end position="188"/>
    </location>
</feature>
<evidence type="ECO:0000313" key="7">
    <source>
        <dbReference type="EMBL" id="CAB4614477.1"/>
    </source>
</evidence>
<dbReference type="PANTHER" id="PTHR43229">
    <property type="entry name" value="NODULATION PROTEIN J"/>
    <property type="match status" value="1"/>
</dbReference>
<dbReference type="AlphaFoldDB" id="A0A6J6HMU3"/>
<dbReference type="InterPro" id="IPR047817">
    <property type="entry name" value="ABC2_TM_bact-type"/>
</dbReference>